<reference evidence="12" key="1">
    <citation type="submission" date="2012-12" db="EMBL/GenBank/DDBJ databases">
        <authorList>
            <person name="Hellsten U."/>
            <person name="Grimwood J."/>
            <person name="Chapman J.A."/>
            <person name="Shapiro H."/>
            <person name="Aerts A."/>
            <person name="Otillar R.P."/>
            <person name="Terry A.Y."/>
            <person name="Boore J.L."/>
            <person name="Simakov O."/>
            <person name="Marletaz F."/>
            <person name="Cho S.-J."/>
            <person name="Edsinger-Gonzales E."/>
            <person name="Havlak P."/>
            <person name="Kuo D.-H."/>
            <person name="Larsson T."/>
            <person name="Lv J."/>
            <person name="Arendt D."/>
            <person name="Savage R."/>
            <person name="Osoegawa K."/>
            <person name="de Jong P."/>
            <person name="Lindberg D.R."/>
            <person name="Seaver E.C."/>
            <person name="Weisblat D.A."/>
            <person name="Putnam N.H."/>
            <person name="Grigoriev I.V."/>
            <person name="Rokhsar D.S."/>
        </authorList>
    </citation>
    <scope>NUCLEOTIDE SEQUENCE</scope>
</reference>
<reference evidence="11" key="3">
    <citation type="submission" date="2015-06" db="UniProtKB">
        <authorList>
            <consortium name="EnsemblMetazoa"/>
        </authorList>
    </citation>
    <scope>IDENTIFICATION</scope>
</reference>
<evidence type="ECO:0000256" key="3">
    <source>
        <dbReference type="ARBA" id="ARBA00011233"/>
    </source>
</evidence>
<dbReference type="eggNOG" id="ENOG502TKQC">
    <property type="taxonomic scope" value="Eukaryota"/>
</dbReference>
<dbReference type="InterPro" id="IPR006585">
    <property type="entry name" value="FTP1"/>
</dbReference>
<dbReference type="PANTHER" id="PTHR45713:SF6">
    <property type="entry name" value="F5_8 TYPE C DOMAIN-CONTAINING PROTEIN"/>
    <property type="match status" value="1"/>
</dbReference>
<dbReference type="EMBL" id="KB096325">
    <property type="protein sequence ID" value="ESO05529.1"/>
    <property type="molecule type" value="Genomic_DNA"/>
</dbReference>
<evidence type="ECO:0000313" key="12">
    <source>
        <dbReference type="Proteomes" id="UP000015101"/>
    </source>
</evidence>
<keyword evidence="4" id="KW-0479">Metal-binding</keyword>
<dbReference type="GO" id="GO:0001868">
    <property type="term" value="P:regulation of complement activation, lectin pathway"/>
    <property type="evidence" value="ECO:0007669"/>
    <property type="project" value="UniProtKB-ARBA"/>
</dbReference>
<feature type="domain" description="Fucolectin tachylectin-4 pentraxin-1" evidence="9">
    <location>
        <begin position="25"/>
        <end position="181"/>
    </location>
</feature>
<dbReference type="InParanoid" id="T1FSV9"/>
<keyword evidence="12" id="KW-1185">Reference proteome</keyword>
<sequence>MILKLLSLNGMIFLILTVLTEKCNAQNLALRKETICSSVFDNLSLPSNLVDGDSNPNYSSGHCYHGSDGPGGPNWAVVDLVDSYYVDYVNLFSRDYCCPERMDYFVIGLDSKNYNGLDVVRGTYPLCGQYKYKAVGGGKHTLKCNAHLTSAHRYVIAQQPVYGPGAFSICELEVFAANYLNSKIWKRFFNRRLSGYVSGRLVVNGRIKCLLTCIPGSCDSVNFQVDGSVCELNRHLNGYLLSSLNLSSGWSFYEVQYA</sequence>
<feature type="chain" id="PRO_5010980958" description="Fucolectin tachylectin-4 pentraxin-1 domain-containing protein" evidence="8">
    <location>
        <begin position="26"/>
        <end position="258"/>
    </location>
</feature>
<protein>
    <recommendedName>
        <fullName evidence="9">Fucolectin tachylectin-4 pentraxin-1 domain-containing protein</fullName>
    </recommendedName>
</protein>
<dbReference type="InterPro" id="IPR008979">
    <property type="entry name" value="Galactose-bd-like_sf"/>
</dbReference>
<dbReference type="HOGENOM" id="CLU_070429_0_0_1"/>
<evidence type="ECO:0000256" key="8">
    <source>
        <dbReference type="SAM" id="SignalP"/>
    </source>
</evidence>
<dbReference type="RefSeq" id="XP_009016162.1">
    <property type="nucleotide sequence ID" value="XM_009017914.1"/>
</dbReference>
<dbReference type="GO" id="GO:0042806">
    <property type="term" value="F:fucose binding"/>
    <property type="evidence" value="ECO:0007669"/>
    <property type="project" value="UniProtKB-ARBA"/>
</dbReference>
<evidence type="ECO:0000256" key="6">
    <source>
        <dbReference type="ARBA" id="ARBA00022837"/>
    </source>
</evidence>
<reference evidence="10 12" key="2">
    <citation type="journal article" date="2013" name="Nature">
        <title>Insights into bilaterian evolution from three spiralian genomes.</title>
        <authorList>
            <person name="Simakov O."/>
            <person name="Marletaz F."/>
            <person name="Cho S.J."/>
            <person name="Edsinger-Gonzales E."/>
            <person name="Havlak P."/>
            <person name="Hellsten U."/>
            <person name="Kuo D.H."/>
            <person name="Larsson T."/>
            <person name="Lv J."/>
            <person name="Arendt D."/>
            <person name="Savage R."/>
            <person name="Osoegawa K."/>
            <person name="de Jong P."/>
            <person name="Grimwood J."/>
            <person name="Chapman J.A."/>
            <person name="Shapiro H."/>
            <person name="Aerts A."/>
            <person name="Otillar R.P."/>
            <person name="Terry A.Y."/>
            <person name="Boore J.L."/>
            <person name="Grigoriev I.V."/>
            <person name="Lindberg D.R."/>
            <person name="Seaver E.C."/>
            <person name="Weisblat D.A."/>
            <person name="Putnam N.H."/>
            <person name="Rokhsar D.S."/>
        </authorList>
    </citation>
    <scope>NUCLEOTIDE SEQUENCE</scope>
</reference>
<dbReference type="EnsemblMetazoa" id="HelroT191323">
    <property type="protein sequence ID" value="HelroP191323"/>
    <property type="gene ID" value="HelroG191323"/>
</dbReference>
<evidence type="ECO:0000256" key="1">
    <source>
        <dbReference type="ARBA" id="ARBA00002219"/>
    </source>
</evidence>
<organism evidence="11 12">
    <name type="scientific">Helobdella robusta</name>
    <name type="common">Californian leech</name>
    <dbReference type="NCBI Taxonomy" id="6412"/>
    <lineage>
        <taxon>Eukaryota</taxon>
        <taxon>Metazoa</taxon>
        <taxon>Spiralia</taxon>
        <taxon>Lophotrochozoa</taxon>
        <taxon>Annelida</taxon>
        <taxon>Clitellata</taxon>
        <taxon>Hirudinea</taxon>
        <taxon>Rhynchobdellida</taxon>
        <taxon>Glossiphoniidae</taxon>
        <taxon>Helobdella</taxon>
    </lineage>
</organism>
<evidence type="ECO:0000256" key="2">
    <source>
        <dbReference type="ARBA" id="ARBA00010147"/>
    </source>
</evidence>
<dbReference type="Proteomes" id="UP000015101">
    <property type="component" value="Unassembled WGS sequence"/>
</dbReference>
<dbReference type="InterPro" id="IPR051941">
    <property type="entry name" value="BG_Antigen-Binding_Lectin"/>
</dbReference>
<dbReference type="GeneID" id="20211906"/>
<dbReference type="CTD" id="20211906"/>
<comment type="similarity">
    <text evidence="2">Belongs to the fucolectin family.</text>
</comment>
<dbReference type="Gene3D" id="2.60.120.260">
    <property type="entry name" value="Galactose-binding domain-like"/>
    <property type="match status" value="1"/>
</dbReference>
<keyword evidence="7" id="KW-1015">Disulfide bond</keyword>
<dbReference type="SMART" id="SM00607">
    <property type="entry name" value="FTP"/>
    <property type="match status" value="1"/>
</dbReference>
<dbReference type="GO" id="GO:0010185">
    <property type="term" value="P:regulation of cellular defense response"/>
    <property type="evidence" value="ECO:0007669"/>
    <property type="project" value="UniProtKB-ARBA"/>
</dbReference>
<dbReference type="GO" id="GO:0046872">
    <property type="term" value="F:metal ion binding"/>
    <property type="evidence" value="ECO:0007669"/>
    <property type="project" value="UniProtKB-KW"/>
</dbReference>
<gene>
    <name evidence="11" type="primary">20211906</name>
    <name evidence="10" type="ORF">HELRODRAFT_191323</name>
</gene>
<dbReference type="Pfam" id="PF22633">
    <property type="entry name" value="F5_F8_type_C_2"/>
    <property type="match status" value="1"/>
</dbReference>
<feature type="signal peptide" evidence="8">
    <location>
        <begin position="1"/>
        <end position="25"/>
    </location>
</feature>
<dbReference type="KEGG" id="hro:HELRODRAFT_191323"/>
<dbReference type="AlphaFoldDB" id="T1FSV9"/>
<evidence type="ECO:0000256" key="7">
    <source>
        <dbReference type="ARBA" id="ARBA00023157"/>
    </source>
</evidence>
<evidence type="ECO:0000256" key="5">
    <source>
        <dbReference type="ARBA" id="ARBA00022734"/>
    </source>
</evidence>
<evidence type="ECO:0000259" key="9">
    <source>
        <dbReference type="SMART" id="SM00607"/>
    </source>
</evidence>
<evidence type="ECO:0000313" key="11">
    <source>
        <dbReference type="EnsemblMetazoa" id="HelroP191323"/>
    </source>
</evidence>
<evidence type="ECO:0000313" key="10">
    <source>
        <dbReference type="EMBL" id="ESO05529.1"/>
    </source>
</evidence>
<keyword evidence="6" id="KW-0106">Calcium</keyword>
<keyword evidence="5" id="KW-0430">Lectin</keyword>
<dbReference type="EMBL" id="AMQM01003819">
    <property type="status" value="NOT_ANNOTATED_CDS"/>
    <property type="molecule type" value="Genomic_DNA"/>
</dbReference>
<comment type="subunit">
    <text evidence="3">Homotrimer.</text>
</comment>
<dbReference type="SUPFAM" id="SSF49785">
    <property type="entry name" value="Galactose-binding domain-like"/>
    <property type="match status" value="1"/>
</dbReference>
<dbReference type="PANTHER" id="PTHR45713">
    <property type="entry name" value="FTP DOMAIN-CONTAINING PROTEIN"/>
    <property type="match status" value="1"/>
</dbReference>
<comment type="function">
    <text evidence="1">Acts as a defensive agent. Recognizes blood group fucosylated oligosaccharides including A, B, H and Lewis B-type antigens. Does not recognize Lewis A antigen and has low affinity for monovalent haptens.</text>
</comment>
<keyword evidence="8" id="KW-0732">Signal</keyword>
<accession>T1FSV9</accession>
<proteinExistence type="inferred from homology"/>
<name>T1FSV9_HELRO</name>
<evidence type="ECO:0000256" key="4">
    <source>
        <dbReference type="ARBA" id="ARBA00022723"/>
    </source>
</evidence>